<dbReference type="InterPro" id="IPR013087">
    <property type="entry name" value="Znf_C2H2_type"/>
</dbReference>
<evidence type="ECO:0000256" key="5">
    <source>
        <dbReference type="ARBA" id="ARBA00022771"/>
    </source>
</evidence>
<feature type="region of interest" description="Disordered" evidence="9">
    <location>
        <begin position="217"/>
        <end position="265"/>
    </location>
</feature>
<keyword evidence="2" id="KW-0678">Repressor</keyword>
<organism evidence="11 12">
    <name type="scientific">Exidia glandulosa HHB12029</name>
    <dbReference type="NCBI Taxonomy" id="1314781"/>
    <lineage>
        <taxon>Eukaryota</taxon>
        <taxon>Fungi</taxon>
        <taxon>Dikarya</taxon>
        <taxon>Basidiomycota</taxon>
        <taxon>Agaricomycotina</taxon>
        <taxon>Agaricomycetes</taxon>
        <taxon>Auriculariales</taxon>
        <taxon>Exidiaceae</taxon>
        <taxon>Exidia</taxon>
    </lineage>
</organism>
<dbReference type="Gene3D" id="3.30.160.60">
    <property type="entry name" value="Classic Zinc Finger"/>
    <property type="match status" value="2"/>
</dbReference>
<keyword evidence="12" id="KW-1185">Reference proteome</keyword>
<gene>
    <name evidence="11" type="ORF">EXIGLDRAFT_700253</name>
</gene>
<dbReference type="PANTHER" id="PTHR47257">
    <property type="entry name" value="PH-RESPONSE TRANSCRIPTION FACTOR PACC/RIM101"/>
    <property type="match status" value="1"/>
</dbReference>
<evidence type="ECO:0000256" key="8">
    <source>
        <dbReference type="ARBA" id="ARBA00038089"/>
    </source>
</evidence>
<proteinExistence type="inferred from homology"/>
<keyword evidence="7" id="KW-0539">Nucleus</keyword>
<dbReference type="GO" id="GO:0005634">
    <property type="term" value="C:nucleus"/>
    <property type="evidence" value="ECO:0007669"/>
    <property type="project" value="UniProtKB-SubCell"/>
</dbReference>
<keyword evidence="6" id="KW-0862">Zinc</keyword>
<feature type="compositionally biased region" description="Gly residues" evidence="9">
    <location>
        <begin position="228"/>
        <end position="241"/>
    </location>
</feature>
<keyword evidence="3" id="KW-0479">Metal-binding</keyword>
<reference evidence="11 12" key="1">
    <citation type="journal article" date="2016" name="Mol. Biol. Evol.">
        <title>Comparative Genomics of Early-Diverging Mushroom-Forming Fungi Provides Insights into the Origins of Lignocellulose Decay Capabilities.</title>
        <authorList>
            <person name="Nagy L.G."/>
            <person name="Riley R."/>
            <person name="Tritt A."/>
            <person name="Adam C."/>
            <person name="Daum C."/>
            <person name="Floudas D."/>
            <person name="Sun H."/>
            <person name="Yadav J.S."/>
            <person name="Pangilinan J."/>
            <person name="Larsson K.H."/>
            <person name="Matsuura K."/>
            <person name="Barry K."/>
            <person name="Labutti K."/>
            <person name="Kuo R."/>
            <person name="Ohm R.A."/>
            <person name="Bhattacharya S.S."/>
            <person name="Shirouzu T."/>
            <person name="Yoshinaga Y."/>
            <person name="Martin F.M."/>
            <person name="Grigoriev I.V."/>
            <person name="Hibbett D.S."/>
        </authorList>
    </citation>
    <scope>NUCLEOTIDE SEQUENCE [LARGE SCALE GENOMIC DNA]</scope>
    <source>
        <strain evidence="11 12">HHB12029</strain>
    </source>
</reference>
<protein>
    <recommendedName>
        <fullName evidence="10">C2H2-type domain-containing protein</fullName>
    </recommendedName>
</protein>
<feature type="compositionally biased region" description="Basic and acidic residues" evidence="9">
    <location>
        <begin position="248"/>
        <end position="265"/>
    </location>
</feature>
<dbReference type="SMART" id="SM00355">
    <property type="entry name" value="ZnF_C2H2"/>
    <property type="match status" value="3"/>
</dbReference>
<dbReference type="EMBL" id="KV426217">
    <property type="protein sequence ID" value="KZV84612.1"/>
    <property type="molecule type" value="Genomic_DNA"/>
</dbReference>
<evidence type="ECO:0000256" key="2">
    <source>
        <dbReference type="ARBA" id="ARBA00022491"/>
    </source>
</evidence>
<evidence type="ECO:0000256" key="3">
    <source>
        <dbReference type="ARBA" id="ARBA00022723"/>
    </source>
</evidence>
<sequence length="286" mass="31788">MRYALYVELRQHQVEAHPDVFSHVEWDDSEHLCTPPSTEDVQSSRPVAPFVESPQISQPATLDMVTTRCDWDGCVLRFRDPHELLQHLVKDHVPSATETAQKRFECAWGGCPTTTKTRGHLQGHVSVHVPTTFKPHICELCSKNCRNAGTLTGHMTNVHGFNENSLKPKTKTKTKKKKAPVHVDAKIVKEPAEDARLDVPMVRQPRVATDSKVAAPPLASFSRPTGQAHGGVSAGALGGMAGRISKRKSGDRDEHGKTGREEPAIKRLKFAYNDRFIRKEKKDGRS</sequence>
<evidence type="ECO:0000256" key="9">
    <source>
        <dbReference type="SAM" id="MobiDB-lite"/>
    </source>
</evidence>
<dbReference type="STRING" id="1314781.A0A165DIF9"/>
<evidence type="ECO:0000256" key="1">
    <source>
        <dbReference type="ARBA" id="ARBA00004123"/>
    </source>
</evidence>
<dbReference type="InterPro" id="IPR050806">
    <property type="entry name" value="pacC/RIM101"/>
</dbReference>
<name>A0A165DIF9_EXIGL</name>
<dbReference type="PANTHER" id="PTHR47257:SF1">
    <property type="entry name" value="PH-RESPONSE TRANSCRIPTION FACTOR PACC_RIM101"/>
    <property type="match status" value="1"/>
</dbReference>
<dbReference type="InterPro" id="IPR036236">
    <property type="entry name" value="Znf_C2H2_sf"/>
</dbReference>
<dbReference type="InParanoid" id="A0A165DIF9"/>
<feature type="domain" description="C2H2-type" evidence="10">
    <location>
        <begin position="138"/>
        <end position="159"/>
    </location>
</feature>
<evidence type="ECO:0000313" key="11">
    <source>
        <dbReference type="EMBL" id="KZV84612.1"/>
    </source>
</evidence>
<feature type="region of interest" description="Disordered" evidence="9">
    <location>
        <begin position="161"/>
        <end position="181"/>
    </location>
</feature>
<evidence type="ECO:0000256" key="6">
    <source>
        <dbReference type="ARBA" id="ARBA00022833"/>
    </source>
</evidence>
<keyword evidence="5" id="KW-0863">Zinc-finger</keyword>
<dbReference type="AlphaFoldDB" id="A0A165DIF9"/>
<evidence type="ECO:0000256" key="7">
    <source>
        <dbReference type="ARBA" id="ARBA00023242"/>
    </source>
</evidence>
<feature type="compositionally biased region" description="Basic residues" evidence="9">
    <location>
        <begin position="168"/>
        <end position="180"/>
    </location>
</feature>
<dbReference type="Proteomes" id="UP000077266">
    <property type="component" value="Unassembled WGS sequence"/>
</dbReference>
<dbReference type="OrthoDB" id="8691423at2759"/>
<evidence type="ECO:0000259" key="10">
    <source>
        <dbReference type="PROSITE" id="PS00028"/>
    </source>
</evidence>
<keyword evidence="4" id="KW-0677">Repeat</keyword>
<comment type="similarity">
    <text evidence="8">Belongs to the pacC/RIM101 family.</text>
</comment>
<accession>A0A165DIF9</accession>
<evidence type="ECO:0000256" key="4">
    <source>
        <dbReference type="ARBA" id="ARBA00022737"/>
    </source>
</evidence>
<dbReference type="SUPFAM" id="SSF57667">
    <property type="entry name" value="beta-beta-alpha zinc fingers"/>
    <property type="match status" value="2"/>
</dbReference>
<comment type="subcellular location">
    <subcellularLocation>
        <location evidence="1">Nucleus</location>
    </subcellularLocation>
</comment>
<dbReference type="GO" id="GO:0008270">
    <property type="term" value="F:zinc ion binding"/>
    <property type="evidence" value="ECO:0007669"/>
    <property type="project" value="UniProtKB-KW"/>
</dbReference>
<dbReference type="PROSITE" id="PS00028">
    <property type="entry name" value="ZINC_FINGER_C2H2_1"/>
    <property type="match status" value="1"/>
</dbReference>
<evidence type="ECO:0000313" key="12">
    <source>
        <dbReference type="Proteomes" id="UP000077266"/>
    </source>
</evidence>